<dbReference type="Proteomes" id="UP000324705">
    <property type="component" value="Chromosome 5B"/>
</dbReference>
<name>A0A9R0X0H7_TRITD</name>
<reference evidence="1 2" key="1">
    <citation type="submission" date="2017-09" db="EMBL/GenBank/DDBJ databases">
        <authorList>
            <consortium name="International Durum Wheat Genome Sequencing Consortium (IDWGSC)"/>
            <person name="Milanesi L."/>
        </authorList>
    </citation>
    <scope>NUCLEOTIDE SEQUENCE [LARGE SCALE GENOMIC DNA]</scope>
    <source>
        <strain evidence="2">cv. Svevo</strain>
    </source>
</reference>
<protein>
    <submittedName>
        <fullName evidence="1">Uncharacterized protein</fullName>
    </submittedName>
</protein>
<proteinExistence type="predicted"/>
<accession>A0A9R0X0H7</accession>
<evidence type="ECO:0000313" key="2">
    <source>
        <dbReference type="Proteomes" id="UP000324705"/>
    </source>
</evidence>
<dbReference type="Gramene" id="TRITD5Bv1G031270.1">
    <property type="protein sequence ID" value="TRITD5Bv1G031270.1"/>
    <property type="gene ID" value="TRITD5Bv1G031270"/>
</dbReference>
<evidence type="ECO:0000313" key="1">
    <source>
        <dbReference type="EMBL" id="VAI27827.1"/>
    </source>
</evidence>
<gene>
    <name evidence="1" type="ORF">TRITD_5Bv1G031270</name>
</gene>
<sequence length="90" mass="9757">MGHHPSDFLSSMADKSTSLKDLLDIRIPLPAAEVASKVFKVIAFAARCIEPNPSRRPTMQQAIKVFTAAGGPDNHVDYLHTGIVIPACWS</sequence>
<dbReference type="EMBL" id="LT934120">
    <property type="protein sequence ID" value="VAI27827.1"/>
    <property type="molecule type" value="Genomic_DNA"/>
</dbReference>
<keyword evidence="2" id="KW-1185">Reference proteome</keyword>
<dbReference type="AlphaFoldDB" id="A0A9R0X0H7"/>
<organism evidence="1 2">
    <name type="scientific">Triticum turgidum subsp. durum</name>
    <name type="common">Durum wheat</name>
    <name type="synonym">Triticum durum</name>
    <dbReference type="NCBI Taxonomy" id="4567"/>
    <lineage>
        <taxon>Eukaryota</taxon>
        <taxon>Viridiplantae</taxon>
        <taxon>Streptophyta</taxon>
        <taxon>Embryophyta</taxon>
        <taxon>Tracheophyta</taxon>
        <taxon>Spermatophyta</taxon>
        <taxon>Magnoliopsida</taxon>
        <taxon>Liliopsida</taxon>
        <taxon>Poales</taxon>
        <taxon>Poaceae</taxon>
        <taxon>BOP clade</taxon>
        <taxon>Pooideae</taxon>
        <taxon>Triticodae</taxon>
        <taxon>Triticeae</taxon>
        <taxon>Triticinae</taxon>
        <taxon>Triticum</taxon>
    </lineage>
</organism>